<gene>
    <name evidence="2" type="ORF">Goarm_020499</name>
</gene>
<dbReference type="Proteomes" id="UP000593575">
    <property type="component" value="Unassembled WGS sequence"/>
</dbReference>
<name>A0A7J9IQA0_9ROSI</name>
<dbReference type="PANTHER" id="PTHR46250">
    <property type="entry name" value="MYB/SANT-LIKE DNA-BINDING DOMAIN PROTEIN-RELATED"/>
    <property type="match status" value="1"/>
</dbReference>
<dbReference type="InterPro" id="IPR024752">
    <property type="entry name" value="Myb/SANT-like_dom"/>
</dbReference>
<dbReference type="EMBL" id="JABFAE010000002">
    <property type="protein sequence ID" value="MBA0823794.1"/>
    <property type="molecule type" value="Genomic_DNA"/>
</dbReference>
<dbReference type="Pfam" id="PF12776">
    <property type="entry name" value="Myb_DNA-bind_3"/>
    <property type="match status" value="1"/>
</dbReference>
<organism evidence="2 3">
    <name type="scientific">Gossypium armourianum</name>
    <dbReference type="NCBI Taxonomy" id="34283"/>
    <lineage>
        <taxon>Eukaryota</taxon>
        <taxon>Viridiplantae</taxon>
        <taxon>Streptophyta</taxon>
        <taxon>Embryophyta</taxon>
        <taxon>Tracheophyta</taxon>
        <taxon>Spermatophyta</taxon>
        <taxon>Magnoliopsida</taxon>
        <taxon>eudicotyledons</taxon>
        <taxon>Gunneridae</taxon>
        <taxon>Pentapetalae</taxon>
        <taxon>rosids</taxon>
        <taxon>malvids</taxon>
        <taxon>Malvales</taxon>
        <taxon>Malvaceae</taxon>
        <taxon>Malvoideae</taxon>
        <taxon>Gossypium</taxon>
    </lineage>
</organism>
<feature type="non-terminal residue" evidence="2">
    <location>
        <position position="1"/>
    </location>
</feature>
<evidence type="ECO:0000313" key="3">
    <source>
        <dbReference type="Proteomes" id="UP000593575"/>
    </source>
</evidence>
<keyword evidence="3" id="KW-1185">Reference proteome</keyword>
<dbReference type="AlphaFoldDB" id="A0A7J9IQA0"/>
<proteinExistence type="predicted"/>
<feature type="domain" description="Myb/SANT-like" evidence="1">
    <location>
        <begin position="10"/>
        <end position="61"/>
    </location>
</feature>
<evidence type="ECO:0000259" key="1">
    <source>
        <dbReference type="Pfam" id="PF12776"/>
    </source>
</evidence>
<evidence type="ECO:0000313" key="2">
    <source>
        <dbReference type="EMBL" id="MBA0823794.1"/>
    </source>
</evidence>
<protein>
    <recommendedName>
        <fullName evidence="1">Myb/SANT-like domain-containing protein</fullName>
    </recommendedName>
</protein>
<dbReference type="PANTHER" id="PTHR46250:SF17">
    <property type="entry name" value="MYB_SANT-LIKE DOMAIN-CONTAINING PROTEIN"/>
    <property type="match status" value="1"/>
</dbReference>
<accession>A0A7J9IQA0</accession>
<sequence length="172" mass="19586">MLENFLPHAMLKAKPNLELRIRTLKKDWATVYDMLSGKENNNFSWDEHRQMVVAEDAVRNSYISSHKAADQFRHRSFPYYDQLTSIYAKDRATEKDAQIAADIVEEIDVEDMNVFATQLQSLKPNQDGSTFSKKKKKISDGSEKISTSIIDAAMLLGENIRTVGLELSRSIA</sequence>
<comment type="caution">
    <text evidence="2">The sequence shown here is derived from an EMBL/GenBank/DDBJ whole genome shotgun (WGS) entry which is preliminary data.</text>
</comment>
<reference evidence="2 3" key="1">
    <citation type="journal article" date="2019" name="Genome Biol. Evol.">
        <title>Insights into the evolution of the New World diploid cottons (Gossypium, subgenus Houzingenia) based on genome sequencing.</title>
        <authorList>
            <person name="Grover C.E."/>
            <person name="Arick M.A. 2nd"/>
            <person name="Thrash A."/>
            <person name="Conover J.L."/>
            <person name="Sanders W.S."/>
            <person name="Peterson D.G."/>
            <person name="Frelichowski J.E."/>
            <person name="Scheffler J.A."/>
            <person name="Scheffler B.E."/>
            <person name="Wendel J.F."/>
        </authorList>
    </citation>
    <scope>NUCLEOTIDE SEQUENCE [LARGE SCALE GENOMIC DNA]</scope>
    <source>
        <strain evidence="2">6</strain>
        <tissue evidence="2">Leaf</tissue>
    </source>
</reference>